<name>A0A3M7QP07_BRAPC</name>
<accession>A0A3M7QP07</accession>
<organism evidence="1 2">
    <name type="scientific">Brachionus plicatilis</name>
    <name type="common">Marine rotifer</name>
    <name type="synonym">Brachionus muelleri</name>
    <dbReference type="NCBI Taxonomy" id="10195"/>
    <lineage>
        <taxon>Eukaryota</taxon>
        <taxon>Metazoa</taxon>
        <taxon>Spiralia</taxon>
        <taxon>Gnathifera</taxon>
        <taxon>Rotifera</taxon>
        <taxon>Eurotatoria</taxon>
        <taxon>Monogononta</taxon>
        <taxon>Pseudotrocha</taxon>
        <taxon>Ploima</taxon>
        <taxon>Brachionidae</taxon>
        <taxon>Brachionus</taxon>
    </lineage>
</organism>
<reference evidence="1 2" key="1">
    <citation type="journal article" date="2018" name="Sci. Rep.">
        <title>Genomic signatures of local adaptation to the degree of environmental predictability in rotifers.</title>
        <authorList>
            <person name="Franch-Gras L."/>
            <person name="Hahn C."/>
            <person name="Garcia-Roger E.M."/>
            <person name="Carmona M.J."/>
            <person name="Serra M."/>
            <person name="Gomez A."/>
        </authorList>
    </citation>
    <scope>NUCLEOTIDE SEQUENCE [LARGE SCALE GENOMIC DNA]</scope>
    <source>
        <strain evidence="1">HYR1</strain>
    </source>
</reference>
<evidence type="ECO:0000313" key="2">
    <source>
        <dbReference type="Proteomes" id="UP000276133"/>
    </source>
</evidence>
<keyword evidence="2" id="KW-1185">Reference proteome</keyword>
<comment type="caution">
    <text evidence="1">The sequence shown here is derived from an EMBL/GenBank/DDBJ whole genome shotgun (WGS) entry which is preliminary data.</text>
</comment>
<dbReference type="EMBL" id="REGN01005610">
    <property type="protein sequence ID" value="RNA12811.1"/>
    <property type="molecule type" value="Genomic_DNA"/>
</dbReference>
<dbReference type="Proteomes" id="UP000276133">
    <property type="component" value="Unassembled WGS sequence"/>
</dbReference>
<sequence length="85" mass="10191">MNIKFCKPLPILSEFIAKKYYHHHEKFLVISLSHRIQQRTKRISQKAPIDNKRHILYTYRHTLKKNEKCNAPTYHLIISFSADAQ</sequence>
<proteinExistence type="predicted"/>
<evidence type="ECO:0000313" key="1">
    <source>
        <dbReference type="EMBL" id="RNA12811.1"/>
    </source>
</evidence>
<dbReference type="AlphaFoldDB" id="A0A3M7QP07"/>
<protein>
    <submittedName>
        <fullName evidence="1">Uncharacterized protein</fullName>
    </submittedName>
</protein>
<gene>
    <name evidence="1" type="ORF">BpHYR1_023125</name>
</gene>